<dbReference type="OrthoDB" id="9797575at2"/>
<dbReference type="GO" id="GO:0000921">
    <property type="term" value="P:septin ring assembly"/>
    <property type="evidence" value="ECO:0007669"/>
    <property type="project" value="TreeGrafter"/>
</dbReference>
<protein>
    <recommendedName>
        <fullName evidence="2">Cell division protein ZapA</fullName>
    </recommendedName>
    <alternativeName>
        <fullName evidence="9">Z ring-associated protein ZapA</fullName>
    </alternativeName>
</protein>
<evidence type="ECO:0000256" key="2">
    <source>
        <dbReference type="ARBA" id="ARBA00015195"/>
    </source>
</evidence>
<keyword evidence="12" id="KW-1185">Reference proteome</keyword>
<evidence type="ECO:0000256" key="6">
    <source>
        <dbReference type="ARBA" id="ARBA00023306"/>
    </source>
</evidence>
<evidence type="ECO:0000256" key="3">
    <source>
        <dbReference type="ARBA" id="ARBA00022490"/>
    </source>
</evidence>
<dbReference type="InterPro" id="IPR042233">
    <property type="entry name" value="Cell_div_ZapA_N"/>
</dbReference>
<dbReference type="GO" id="GO:0032153">
    <property type="term" value="C:cell division site"/>
    <property type="evidence" value="ECO:0007669"/>
    <property type="project" value="TreeGrafter"/>
</dbReference>
<comment type="subunit">
    <text evidence="8">Homodimer. Interacts with FtsZ.</text>
</comment>
<evidence type="ECO:0000256" key="7">
    <source>
        <dbReference type="ARBA" id="ARBA00024910"/>
    </source>
</evidence>
<sequence>MAQVNVSINGRAFRLACDDGQEEHVASLGARFDQAITELRGALGEIGDQRLMVMAGILMTDRLREAEARLRGAEDEIEAMRERRREVQGRYEALEEGFVSTLENTAERIETLADRLHQIGRTSPSGIEP</sequence>
<keyword evidence="6" id="KW-0131">Cell cycle</keyword>
<evidence type="ECO:0000313" key="11">
    <source>
        <dbReference type="EMBL" id="SEP59332.1"/>
    </source>
</evidence>
<evidence type="ECO:0000256" key="8">
    <source>
        <dbReference type="ARBA" id="ARBA00026068"/>
    </source>
</evidence>
<dbReference type="Pfam" id="PF05164">
    <property type="entry name" value="ZapA"/>
    <property type="match status" value="1"/>
</dbReference>
<dbReference type="STRING" id="1855383.SAMN05216548_10137"/>
<organism evidence="11 12">
    <name type="scientific">Faunimonas pinastri</name>
    <dbReference type="NCBI Taxonomy" id="1855383"/>
    <lineage>
        <taxon>Bacteria</taxon>
        <taxon>Pseudomonadati</taxon>
        <taxon>Pseudomonadota</taxon>
        <taxon>Alphaproteobacteria</taxon>
        <taxon>Hyphomicrobiales</taxon>
        <taxon>Afifellaceae</taxon>
        <taxon>Faunimonas</taxon>
    </lineage>
</organism>
<keyword evidence="4 11" id="KW-0132">Cell division</keyword>
<gene>
    <name evidence="11" type="ORF">SAMN05216548_10137</name>
</gene>
<dbReference type="SUPFAM" id="SSF102829">
    <property type="entry name" value="Cell division protein ZapA-like"/>
    <property type="match status" value="1"/>
</dbReference>
<dbReference type="GO" id="GO:0030428">
    <property type="term" value="C:cell septum"/>
    <property type="evidence" value="ECO:0007669"/>
    <property type="project" value="TreeGrafter"/>
</dbReference>
<evidence type="ECO:0000256" key="4">
    <source>
        <dbReference type="ARBA" id="ARBA00022618"/>
    </source>
</evidence>
<dbReference type="PANTHER" id="PTHR34981">
    <property type="entry name" value="CELL DIVISION PROTEIN ZAPA"/>
    <property type="match status" value="1"/>
</dbReference>
<comment type="subcellular location">
    <subcellularLocation>
        <location evidence="1">Cytoplasm</location>
    </subcellularLocation>
</comment>
<comment type="function">
    <text evidence="7">Activator of cell division through the inhibition of FtsZ GTPase activity, therefore promoting FtsZ assembly into bundles of protofilaments necessary for the formation of the division Z ring. It is recruited early at mid-cell but it is not essential for cell division.</text>
</comment>
<dbReference type="GO" id="GO:0043093">
    <property type="term" value="P:FtsZ-dependent cytokinesis"/>
    <property type="evidence" value="ECO:0007669"/>
    <property type="project" value="TreeGrafter"/>
</dbReference>
<evidence type="ECO:0000256" key="1">
    <source>
        <dbReference type="ARBA" id="ARBA00004496"/>
    </source>
</evidence>
<evidence type="ECO:0000256" key="10">
    <source>
        <dbReference type="SAM" id="Coils"/>
    </source>
</evidence>
<dbReference type="InterPro" id="IPR007838">
    <property type="entry name" value="Cell_div_ZapA-like"/>
</dbReference>
<proteinExistence type="predicted"/>
<accession>A0A1H8Z4P5</accession>
<dbReference type="AlphaFoldDB" id="A0A1H8Z4P5"/>
<dbReference type="PANTHER" id="PTHR34981:SF1">
    <property type="entry name" value="CELL DIVISION PROTEIN ZAPA"/>
    <property type="match status" value="1"/>
</dbReference>
<dbReference type="InterPro" id="IPR036192">
    <property type="entry name" value="Cell_div_ZapA-like_sf"/>
</dbReference>
<name>A0A1H8Z4P5_9HYPH</name>
<dbReference type="Proteomes" id="UP000199647">
    <property type="component" value="Unassembled WGS sequence"/>
</dbReference>
<evidence type="ECO:0000256" key="5">
    <source>
        <dbReference type="ARBA" id="ARBA00023210"/>
    </source>
</evidence>
<dbReference type="GO" id="GO:0000917">
    <property type="term" value="P:division septum assembly"/>
    <property type="evidence" value="ECO:0007669"/>
    <property type="project" value="UniProtKB-KW"/>
</dbReference>
<keyword evidence="10" id="KW-0175">Coiled coil</keyword>
<keyword evidence="5" id="KW-0717">Septation</keyword>
<evidence type="ECO:0000313" key="12">
    <source>
        <dbReference type="Proteomes" id="UP000199647"/>
    </source>
</evidence>
<dbReference type="Gene3D" id="3.30.160.880">
    <property type="entry name" value="Cell division protein ZapA protomer, N-terminal domain"/>
    <property type="match status" value="1"/>
</dbReference>
<reference evidence="11 12" key="1">
    <citation type="submission" date="2016-10" db="EMBL/GenBank/DDBJ databases">
        <authorList>
            <person name="de Groot N.N."/>
        </authorList>
    </citation>
    <scope>NUCLEOTIDE SEQUENCE [LARGE SCALE GENOMIC DNA]</scope>
    <source>
        <strain evidence="11 12">A52C2</strain>
    </source>
</reference>
<dbReference type="RefSeq" id="WP_092494581.1">
    <property type="nucleotide sequence ID" value="NZ_FOFG01000001.1"/>
</dbReference>
<dbReference type="EMBL" id="FOFG01000001">
    <property type="protein sequence ID" value="SEP59332.1"/>
    <property type="molecule type" value="Genomic_DNA"/>
</dbReference>
<evidence type="ECO:0000256" key="9">
    <source>
        <dbReference type="ARBA" id="ARBA00033158"/>
    </source>
</evidence>
<dbReference type="GO" id="GO:0005829">
    <property type="term" value="C:cytosol"/>
    <property type="evidence" value="ECO:0007669"/>
    <property type="project" value="TreeGrafter"/>
</dbReference>
<feature type="coiled-coil region" evidence="10">
    <location>
        <begin position="63"/>
        <end position="97"/>
    </location>
</feature>
<keyword evidence="3" id="KW-0963">Cytoplasm</keyword>